<reference evidence="2 3" key="1">
    <citation type="submission" date="2017-09" db="EMBL/GenBank/DDBJ databases">
        <authorList>
            <person name="Ehlers B."/>
            <person name="Leendertz F.H."/>
        </authorList>
    </citation>
    <scope>NUCLEOTIDE SEQUENCE [LARGE SCALE GENOMIC DNA]</scope>
    <source>
        <strain evidence="2 3">Nm42</strain>
    </source>
</reference>
<dbReference type="Proteomes" id="UP000219335">
    <property type="component" value="Unassembled WGS sequence"/>
</dbReference>
<protein>
    <submittedName>
        <fullName evidence="2">Uncharacterized protein</fullName>
    </submittedName>
</protein>
<dbReference type="AlphaFoldDB" id="A0A286AC09"/>
<keyword evidence="1" id="KW-0812">Transmembrane</keyword>
<gene>
    <name evidence="2" type="ORF">SAMN06297164_2386</name>
</gene>
<evidence type="ECO:0000313" key="3">
    <source>
        <dbReference type="Proteomes" id="UP000219335"/>
    </source>
</evidence>
<evidence type="ECO:0000256" key="1">
    <source>
        <dbReference type="SAM" id="Phobius"/>
    </source>
</evidence>
<sequence length="61" mass="6654">MVLVSLTVLESAPLCGWKRIQTLDLLYLTCVLSLALSIVSAELQLFVCPTLFSIGWRSLAG</sequence>
<accession>A0A286AC09</accession>
<name>A0A286AC09_9PROT</name>
<organism evidence="2 3">
    <name type="scientific">Nitrosomonas ureae</name>
    <dbReference type="NCBI Taxonomy" id="44577"/>
    <lineage>
        <taxon>Bacteria</taxon>
        <taxon>Pseudomonadati</taxon>
        <taxon>Pseudomonadota</taxon>
        <taxon>Betaproteobacteria</taxon>
        <taxon>Nitrosomonadales</taxon>
        <taxon>Nitrosomonadaceae</taxon>
        <taxon>Nitrosomonas</taxon>
    </lineage>
</organism>
<keyword evidence="1" id="KW-0472">Membrane</keyword>
<keyword evidence="1" id="KW-1133">Transmembrane helix</keyword>
<evidence type="ECO:0000313" key="2">
    <source>
        <dbReference type="EMBL" id="SOD19397.1"/>
    </source>
</evidence>
<feature type="transmembrane region" description="Helical" evidence="1">
    <location>
        <begin position="26"/>
        <end position="52"/>
    </location>
</feature>
<proteinExistence type="predicted"/>
<dbReference type="EMBL" id="OCMU01000001">
    <property type="protein sequence ID" value="SOD19397.1"/>
    <property type="molecule type" value="Genomic_DNA"/>
</dbReference>